<dbReference type="SUPFAM" id="SSF53383">
    <property type="entry name" value="PLP-dependent transferases"/>
    <property type="match status" value="1"/>
</dbReference>
<dbReference type="InterPro" id="IPR015424">
    <property type="entry name" value="PyrdxlP-dep_Trfase"/>
</dbReference>
<evidence type="ECO:0000313" key="2">
    <source>
        <dbReference type="EMBL" id="MEF2966874.1"/>
    </source>
</evidence>
<gene>
    <name evidence="2" type="ORF">V3851_13610</name>
</gene>
<dbReference type="Gene3D" id="3.90.1150.10">
    <property type="entry name" value="Aspartate Aminotransferase, domain 1"/>
    <property type="match status" value="1"/>
</dbReference>
<dbReference type="InterPro" id="IPR015422">
    <property type="entry name" value="PyrdxlP-dep_Trfase_small"/>
</dbReference>
<organism evidence="2 3">
    <name type="scientific">Paenibacillus haidiansis</name>
    <dbReference type="NCBI Taxonomy" id="1574488"/>
    <lineage>
        <taxon>Bacteria</taxon>
        <taxon>Bacillati</taxon>
        <taxon>Bacillota</taxon>
        <taxon>Bacilli</taxon>
        <taxon>Bacillales</taxon>
        <taxon>Paenibacillaceae</taxon>
        <taxon>Paenibacillus</taxon>
    </lineage>
</organism>
<keyword evidence="3" id="KW-1185">Reference proteome</keyword>
<feature type="region of interest" description="Disordered" evidence="1">
    <location>
        <begin position="37"/>
        <end position="56"/>
    </location>
</feature>
<evidence type="ECO:0000256" key="1">
    <source>
        <dbReference type="SAM" id="MobiDB-lite"/>
    </source>
</evidence>
<name>A0ABU7VSW7_9BACL</name>
<comment type="caution">
    <text evidence="2">The sequence shown here is derived from an EMBL/GenBank/DDBJ whole genome shotgun (WGS) entry which is preliminary data.</text>
</comment>
<evidence type="ECO:0000313" key="3">
    <source>
        <dbReference type="Proteomes" id="UP001306950"/>
    </source>
</evidence>
<reference evidence="2 3" key="1">
    <citation type="submission" date="2024-02" db="EMBL/GenBank/DDBJ databases">
        <title>A nitrogen-fixing paenibacillus bacterium.</title>
        <authorList>
            <person name="Zhang W.L."/>
            <person name="Chen S.F."/>
        </authorList>
    </citation>
    <scope>NUCLEOTIDE SEQUENCE [LARGE SCALE GENOMIC DNA]</scope>
    <source>
        <strain evidence="2 3">M1</strain>
    </source>
</reference>
<accession>A0ABU7VSW7</accession>
<dbReference type="EMBL" id="JAZHPZ010000006">
    <property type="protein sequence ID" value="MEF2966874.1"/>
    <property type="molecule type" value="Genomic_DNA"/>
</dbReference>
<protein>
    <submittedName>
        <fullName evidence="2">Uncharacterized protein</fullName>
    </submittedName>
</protein>
<dbReference type="RefSeq" id="WP_331847099.1">
    <property type="nucleotide sequence ID" value="NZ_JAZHPZ010000006.1"/>
</dbReference>
<sequence length="186" mass="19405">MMEIWLSRIVDHLPGFLKSQVEDCLKEGTFISFAEAAGPESSEVSGGGKREKEGDVASASGRRIMLDLLKDEVWRGVKPAEAAEAPEAPEATEAENEGILWITLPQGLNAEALLRASLPKGVAFLPGSRYSAPEGSEAAAVAAETAAGSIIGLRYAGHNEASITAGMARIAEALGEFTARSGPPEA</sequence>
<proteinExistence type="predicted"/>
<dbReference type="Proteomes" id="UP001306950">
    <property type="component" value="Unassembled WGS sequence"/>
</dbReference>